<dbReference type="PROSITE" id="PS50172">
    <property type="entry name" value="BRCT"/>
    <property type="match status" value="4"/>
</dbReference>
<dbReference type="RefSeq" id="XP_040705628.1">
    <property type="nucleotide sequence ID" value="XM_040843410.1"/>
</dbReference>
<organism evidence="4 5">
    <name type="scientific">Aspergillus sydowii CBS 593.65</name>
    <dbReference type="NCBI Taxonomy" id="1036612"/>
    <lineage>
        <taxon>Eukaryota</taxon>
        <taxon>Fungi</taxon>
        <taxon>Dikarya</taxon>
        <taxon>Ascomycota</taxon>
        <taxon>Pezizomycotina</taxon>
        <taxon>Eurotiomycetes</taxon>
        <taxon>Eurotiomycetidae</taxon>
        <taxon>Eurotiales</taxon>
        <taxon>Aspergillaceae</taxon>
        <taxon>Aspergillus</taxon>
        <taxon>Aspergillus subgen. Nidulantes</taxon>
    </lineage>
</organism>
<gene>
    <name evidence="4" type="ORF">ASPSYDRAFT_170037</name>
</gene>
<dbReference type="PANTHER" id="PTHR13561">
    <property type="entry name" value="DNA REPLICATION REGULATOR DPB11-RELATED"/>
    <property type="match status" value="1"/>
</dbReference>
<dbReference type="VEuPathDB" id="FungiDB:ASPSYDRAFT_170037"/>
<feature type="region of interest" description="Disordered" evidence="2">
    <location>
        <begin position="252"/>
        <end position="279"/>
    </location>
</feature>
<feature type="domain" description="BRCT" evidence="3">
    <location>
        <begin position="103"/>
        <end position="192"/>
    </location>
</feature>
<dbReference type="CDD" id="cd17723">
    <property type="entry name" value="BRCT_Rad4_rpt4"/>
    <property type="match status" value="1"/>
</dbReference>
<feature type="domain" description="BRCT" evidence="3">
    <location>
        <begin position="419"/>
        <end position="505"/>
    </location>
</feature>
<feature type="compositionally biased region" description="Polar residues" evidence="2">
    <location>
        <begin position="645"/>
        <end position="668"/>
    </location>
</feature>
<dbReference type="InterPro" id="IPR001357">
    <property type="entry name" value="BRCT_dom"/>
</dbReference>
<evidence type="ECO:0000313" key="5">
    <source>
        <dbReference type="Proteomes" id="UP000184356"/>
    </source>
</evidence>
<keyword evidence="1" id="KW-0677">Repeat</keyword>
<reference evidence="5" key="1">
    <citation type="journal article" date="2017" name="Genome Biol.">
        <title>Comparative genomics reveals high biological diversity and specific adaptations in the industrially and medically important fungal genus Aspergillus.</title>
        <authorList>
            <person name="de Vries R.P."/>
            <person name="Riley R."/>
            <person name="Wiebenga A."/>
            <person name="Aguilar-Osorio G."/>
            <person name="Amillis S."/>
            <person name="Uchima C.A."/>
            <person name="Anderluh G."/>
            <person name="Asadollahi M."/>
            <person name="Askin M."/>
            <person name="Barry K."/>
            <person name="Battaglia E."/>
            <person name="Bayram O."/>
            <person name="Benocci T."/>
            <person name="Braus-Stromeyer S.A."/>
            <person name="Caldana C."/>
            <person name="Canovas D."/>
            <person name="Cerqueira G.C."/>
            <person name="Chen F."/>
            <person name="Chen W."/>
            <person name="Choi C."/>
            <person name="Clum A."/>
            <person name="Dos Santos R.A."/>
            <person name="Damasio A.R."/>
            <person name="Diallinas G."/>
            <person name="Emri T."/>
            <person name="Fekete E."/>
            <person name="Flipphi M."/>
            <person name="Freyberg S."/>
            <person name="Gallo A."/>
            <person name="Gournas C."/>
            <person name="Habgood R."/>
            <person name="Hainaut M."/>
            <person name="Harispe M.L."/>
            <person name="Henrissat B."/>
            <person name="Hilden K.S."/>
            <person name="Hope R."/>
            <person name="Hossain A."/>
            <person name="Karabika E."/>
            <person name="Karaffa L."/>
            <person name="Karanyi Z."/>
            <person name="Krasevec N."/>
            <person name="Kuo A."/>
            <person name="Kusch H."/>
            <person name="LaButti K."/>
            <person name="Lagendijk E.L."/>
            <person name="Lapidus A."/>
            <person name="Levasseur A."/>
            <person name="Lindquist E."/>
            <person name="Lipzen A."/>
            <person name="Logrieco A.F."/>
            <person name="MacCabe A."/>
            <person name="Maekelae M.R."/>
            <person name="Malavazi I."/>
            <person name="Melin P."/>
            <person name="Meyer V."/>
            <person name="Mielnichuk N."/>
            <person name="Miskei M."/>
            <person name="Molnar A.P."/>
            <person name="Mule G."/>
            <person name="Ngan C.Y."/>
            <person name="Orejas M."/>
            <person name="Orosz E."/>
            <person name="Ouedraogo J.P."/>
            <person name="Overkamp K.M."/>
            <person name="Park H.-S."/>
            <person name="Perrone G."/>
            <person name="Piumi F."/>
            <person name="Punt P.J."/>
            <person name="Ram A.F."/>
            <person name="Ramon A."/>
            <person name="Rauscher S."/>
            <person name="Record E."/>
            <person name="Riano-Pachon D.M."/>
            <person name="Robert V."/>
            <person name="Roehrig J."/>
            <person name="Ruller R."/>
            <person name="Salamov A."/>
            <person name="Salih N.S."/>
            <person name="Samson R.A."/>
            <person name="Sandor E."/>
            <person name="Sanguinetti M."/>
            <person name="Schuetze T."/>
            <person name="Sepcic K."/>
            <person name="Shelest E."/>
            <person name="Sherlock G."/>
            <person name="Sophianopoulou V."/>
            <person name="Squina F.M."/>
            <person name="Sun H."/>
            <person name="Susca A."/>
            <person name="Todd R.B."/>
            <person name="Tsang A."/>
            <person name="Unkles S.E."/>
            <person name="van de Wiele N."/>
            <person name="van Rossen-Uffink D."/>
            <person name="Oliveira J.V."/>
            <person name="Vesth T.C."/>
            <person name="Visser J."/>
            <person name="Yu J.-H."/>
            <person name="Zhou M."/>
            <person name="Andersen M.R."/>
            <person name="Archer D.B."/>
            <person name="Baker S.E."/>
            <person name="Benoit I."/>
            <person name="Brakhage A.A."/>
            <person name="Braus G.H."/>
            <person name="Fischer R."/>
            <person name="Frisvad J.C."/>
            <person name="Goldman G.H."/>
            <person name="Houbraken J."/>
            <person name="Oakley B."/>
            <person name="Pocsi I."/>
            <person name="Scazzocchio C."/>
            <person name="Seiboth B."/>
            <person name="vanKuyk P.A."/>
            <person name="Wortman J."/>
            <person name="Dyer P.S."/>
            <person name="Grigoriev I.V."/>
        </authorList>
    </citation>
    <scope>NUCLEOTIDE SEQUENCE [LARGE SCALE GENOMIC DNA]</scope>
    <source>
        <strain evidence="5">CBS 593.65</strain>
    </source>
</reference>
<proteinExistence type="predicted"/>
<dbReference type="OrthoDB" id="251770at2759"/>
<feature type="region of interest" description="Disordered" evidence="2">
    <location>
        <begin position="195"/>
        <end position="227"/>
    </location>
</feature>
<dbReference type="GO" id="GO:0006270">
    <property type="term" value="P:DNA replication initiation"/>
    <property type="evidence" value="ECO:0007669"/>
    <property type="project" value="TreeGrafter"/>
</dbReference>
<protein>
    <recommendedName>
        <fullName evidence="3">BRCT domain-containing protein</fullName>
    </recommendedName>
</protein>
<dbReference type="GO" id="GO:0007095">
    <property type="term" value="P:mitotic G2 DNA damage checkpoint signaling"/>
    <property type="evidence" value="ECO:0007669"/>
    <property type="project" value="TreeGrafter"/>
</dbReference>
<dbReference type="Proteomes" id="UP000184356">
    <property type="component" value="Unassembled WGS sequence"/>
</dbReference>
<dbReference type="Pfam" id="PF12738">
    <property type="entry name" value="PTCB-BRCT"/>
    <property type="match status" value="3"/>
</dbReference>
<feature type="compositionally biased region" description="Basic and acidic residues" evidence="2">
    <location>
        <begin position="256"/>
        <end position="272"/>
    </location>
</feature>
<dbReference type="EMBL" id="KV878583">
    <property type="protein sequence ID" value="OJJ61822.1"/>
    <property type="molecule type" value="Genomic_DNA"/>
</dbReference>
<dbReference type="Gene3D" id="3.40.50.10190">
    <property type="entry name" value="BRCT domain"/>
    <property type="match status" value="4"/>
</dbReference>
<evidence type="ECO:0000313" key="4">
    <source>
        <dbReference type="EMBL" id="OJJ61822.1"/>
    </source>
</evidence>
<feature type="domain" description="BRCT" evidence="3">
    <location>
        <begin position="306"/>
        <end position="407"/>
    </location>
</feature>
<keyword evidence="5" id="KW-1185">Reference proteome</keyword>
<evidence type="ECO:0000256" key="2">
    <source>
        <dbReference type="SAM" id="MobiDB-lite"/>
    </source>
</evidence>
<dbReference type="AlphaFoldDB" id="A0A1L9TQX1"/>
<dbReference type="SUPFAM" id="SSF52113">
    <property type="entry name" value="BRCT domain"/>
    <property type="match status" value="4"/>
</dbReference>
<feature type="region of interest" description="Disordered" evidence="2">
    <location>
        <begin position="285"/>
        <end position="304"/>
    </location>
</feature>
<dbReference type="STRING" id="1036612.A0A1L9TQX1"/>
<feature type="compositionally biased region" description="Basic and acidic residues" evidence="2">
    <location>
        <begin position="515"/>
        <end position="548"/>
    </location>
</feature>
<feature type="region of interest" description="Disordered" evidence="2">
    <location>
        <begin position="704"/>
        <end position="727"/>
    </location>
</feature>
<accession>A0A1L9TQX1</accession>
<feature type="region of interest" description="Disordered" evidence="2">
    <location>
        <begin position="502"/>
        <end position="672"/>
    </location>
</feature>
<dbReference type="InterPro" id="IPR059215">
    <property type="entry name" value="BRCT2_TopBP1-like"/>
</dbReference>
<dbReference type="PANTHER" id="PTHR13561:SF20">
    <property type="entry name" value="DNA TOPOISOMERASE 2-BINDING PROTEIN 1"/>
    <property type="match status" value="1"/>
</dbReference>
<dbReference type="CDD" id="cd18433">
    <property type="entry name" value="BRCT_Rad4_rpt3"/>
    <property type="match status" value="1"/>
</dbReference>
<dbReference type="SMART" id="SM00292">
    <property type="entry name" value="BRCT"/>
    <property type="match status" value="4"/>
</dbReference>
<feature type="domain" description="BRCT" evidence="3">
    <location>
        <begin position="8"/>
        <end position="81"/>
    </location>
</feature>
<evidence type="ECO:0000256" key="1">
    <source>
        <dbReference type="ARBA" id="ARBA00022737"/>
    </source>
</evidence>
<dbReference type="GO" id="GO:0033314">
    <property type="term" value="P:mitotic DNA replication checkpoint signaling"/>
    <property type="evidence" value="ECO:0007669"/>
    <property type="project" value="TreeGrafter"/>
</dbReference>
<sequence length="786" mass="87611">MAGKAASNKELPLAGVVLCFTSILPEQRTELVTIAGQMGAGHNYDLTSEVTHLLVGDTNTPKYKYVARERPDVVVLQPEWVEAVRQSWMKGGDTNIRDLEEKYKLPTFTGTAICTTGFGDMEMRNHIRTQVQFHGGQFSRDLTKAMTHLIARSAEGEKYKFATQWNVKVVTLKWFTDSIERGMILEETLYHPLLPPEKQGSGAWNRSLPAPKKKESDTESSLGARPRKLRRIASAKLGDQNENIWGDIVGMGFETAEPKPPREKQEPNERKQKGSSAVQIAKSFASETTSALSQPREPAGEPAIDRRNGFLDGCFFLIHGFSSKQTNVLRNHLSFNGAQLVDSLRDFSRPDIPKKGHGLYIIVPYKTPRSSVPSTDDLAFECDVVTDMWLERCLDSKTLVSPESHIANTPIPSFPVKGLSGMNICSTGFSRIDLLHLSKLVTLVGATYNEYLKPTASVLICNGSASSNHEKLRHTHEWGVPVVTVDWLWSSIRQEKKQPYEPYIVQKQSTQGSSKDSETRTGSRPEAKRPSEQTTKEMETRQTIHESPQKVAPSKHTHKQDPKQQRPPTEPPPKTDENGVKSPPAKRKYADQPSETDSSTKFAFDIAVGDLLKNARTTTSRSNPEPTGDHDRIRSRRPRPLLGRAQSNSSARAAEQQKTFSRASSIDTLNEDGCGSVIESIRTDGGIPSFGNSGRFDFEYRENELERGVEGTEDEAPQMTQLNYEDPDAVEMREKFLRHAGKAVKEPVKKQDLAVGEVQDLEATGWGTGRRTRNAKRTTIVEDDDT</sequence>
<dbReference type="CDD" id="cd17731">
    <property type="entry name" value="BRCT_TopBP1_rpt2_like"/>
    <property type="match status" value="1"/>
</dbReference>
<dbReference type="CDD" id="cd17740">
    <property type="entry name" value="BRCT_Rad4_rpt1"/>
    <property type="match status" value="1"/>
</dbReference>
<feature type="compositionally biased region" description="Polar residues" evidence="2">
    <location>
        <begin position="615"/>
        <end position="625"/>
    </location>
</feature>
<dbReference type="GeneID" id="63759483"/>
<name>A0A1L9TQX1_9EURO</name>
<dbReference type="InterPro" id="IPR036420">
    <property type="entry name" value="BRCT_dom_sf"/>
</dbReference>
<evidence type="ECO:0000259" key="3">
    <source>
        <dbReference type="PROSITE" id="PS50172"/>
    </source>
</evidence>